<keyword evidence="4" id="KW-0677">Repeat</keyword>
<dbReference type="SMART" id="SM00028">
    <property type="entry name" value="TPR"/>
    <property type="match status" value="2"/>
</dbReference>
<evidence type="ECO:0000313" key="15">
    <source>
        <dbReference type="EMBL" id="EEZ99629.2"/>
    </source>
</evidence>
<dbReference type="EMBL" id="KQ971327">
    <property type="protein sequence ID" value="EEZ99629.2"/>
    <property type="molecule type" value="Genomic_DNA"/>
</dbReference>
<dbReference type="GO" id="GO:0051879">
    <property type="term" value="F:Hsp90 protein binding"/>
    <property type="evidence" value="ECO:0000318"/>
    <property type="project" value="GO_Central"/>
</dbReference>
<dbReference type="SUPFAM" id="SSF48452">
    <property type="entry name" value="TPR-like"/>
    <property type="match status" value="1"/>
</dbReference>
<evidence type="ECO:0000256" key="1">
    <source>
        <dbReference type="ARBA" id="ARBA00004496"/>
    </source>
</evidence>
<comment type="catalytic activity">
    <reaction evidence="12">
        <text>[protein]-peptidylproline (omega=180) = [protein]-peptidylproline (omega=0)</text>
        <dbReference type="Rhea" id="RHEA:16237"/>
        <dbReference type="Rhea" id="RHEA-COMP:10747"/>
        <dbReference type="Rhea" id="RHEA-COMP:10748"/>
        <dbReference type="ChEBI" id="CHEBI:83833"/>
        <dbReference type="ChEBI" id="CHEBI:83834"/>
        <dbReference type="EC" id="5.2.1.8"/>
    </reaction>
</comment>
<dbReference type="SUPFAM" id="SSF54534">
    <property type="entry name" value="FKBP-like"/>
    <property type="match status" value="1"/>
</dbReference>
<keyword evidence="12 15" id="KW-0413">Isomerase</keyword>
<accession>D6WGT5</accession>
<keyword evidence="6 13" id="KW-0802">TPR repeat</keyword>
<dbReference type="KEGG" id="tca:657603"/>
<dbReference type="Gene3D" id="1.25.40.10">
    <property type="entry name" value="Tetratricopeptide repeat domain"/>
    <property type="match status" value="1"/>
</dbReference>
<evidence type="ECO:0000256" key="11">
    <source>
        <dbReference type="ARBA" id="ARBA00064265"/>
    </source>
</evidence>
<keyword evidence="5" id="KW-0221">Differentiation</keyword>
<evidence type="ECO:0000256" key="6">
    <source>
        <dbReference type="ARBA" id="ARBA00022803"/>
    </source>
</evidence>
<evidence type="ECO:0000256" key="3">
    <source>
        <dbReference type="ARBA" id="ARBA00022490"/>
    </source>
</evidence>
<evidence type="ECO:0000256" key="10">
    <source>
        <dbReference type="ARBA" id="ARBA00060325"/>
    </source>
</evidence>
<dbReference type="STRING" id="7070.D6WGT5"/>
<dbReference type="InterPro" id="IPR001179">
    <property type="entry name" value="PPIase_FKBP_dom"/>
</dbReference>
<dbReference type="EC" id="5.2.1.8" evidence="12"/>
<keyword evidence="12" id="KW-0697">Rotamase</keyword>
<feature type="repeat" description="TPR" evidence="13">
    <location>
        <begin position="303"/>
        <end position="336"/>
    </location>
</feature>
<dbReference type="GO" id="GO:0005737">
    <property type="term" value="C:cytoplasm"/>
    <property type="evidence" value="ECO:0000318"/>
    <property type="project" value="GO_Central"/>
</dbReference>
<evidence type="ECO:0000313" key="16">
    <source>
        <dbReference type="Proteomes" id="UP000007266"/>
    </source>
</evidence>
<comment type="function">
    <text evidence="10">Co-chaperone required during oogenesis to repress transposable elements and prevent their mobilization, which is essential for the germline integrity. Acts via the piRNA metabolic process, which mediates the repression of transposable elements during meiosis by forming complexes composed of piRNAs and Piwi proteins and govern the methylation and subsequent repression of transposons. Acts as a co-chaperone via its interaction with Hsp83/HSP90 and is required for the biogenesis of all three piRNA major populations.</text>
</comment>
<keyword evidence="8" id="KW-0943">RNA-mediated gene silencing</keyword>
<evidence type="ECO:0000256" key="5">
    <source>
        <dbReference type="ARBA" id="ARBA00022782"/>
    </source>
</evidence>
<dbReference type="GO" id="GO:0034587">
    <property type="term" value="P:piRNA processing"/>
    <property type="evidence" value="ECO:0000318"/>
    <property type="project" value="GO_Central"/>
</dbReference>
<evidence type="ECO:0000259" key="14">
    <source>
        <dbReference type="PROSITE" id="PS50059"/>
    </source>
</evidence>
<proteinExistence type="inferred from homology"/>
<comment type="subunit">
    <text evidence="11">Interacts with Hsp83.</text>
</comment>
<dbReference type="InterPro" id="IPR011990">
    <property type="entry name" value="TPR-like_helical_dom_sf"/>
</dbReference>
<keyword evidence="9" id="KW-0469">Meiosis</keyword>
<evidence type="ECO:0000256" key="9">
    <source>
        <dbReference type="ARBA" id="ARBA00023254"/>
    </source>
</evidence>
<feature type="domain" description="PPIase FKBP-type" evidence="14">
    <location>
        <begin position="99"/>
        <end position="188"/>
    </location>
</feature>
<keyword evidence="16" id="KW-1185">Reference proteome</keyword>
<dbReference type="InterPro" id="IPR046357">
    <property type="entry name" value="PPIase_dom_sf"/>
</dbReference>
<evidence type="ECO:0000256" key="7">
    <source>
        <dbReference type="ARBA" id="ARBA00022943"/>
    </source>
</evidence>
<dbReference type="Proteomes" id="UP000007266">
    <property type="component" value="Linkage group 3"/>
</dbReference>
<dbReference type="OMA" id="RGTKFEF"/>
<dbReference type="GO" id="GO:0003755">
    <property type="term" value="F:peptidyl-prolyl cis-trans isomerase activity"/>
    <property type="evidence" value="ECO:0007669"/>
    <property type="project" value="UniProtKB-KW"/>
</dbReference>
<organism evidence="15 16">
    <name type="scientific">Tribolium castaneum</name>
    <name type="common">Red flour beetle</name>
    <dbReference type="NCBI Taxonomy" id="7070"/>
    <lineage>
        <taxon>Eukaryota</taxon>
        <taxon>Metazoa</taxon>
        <taxon>Ecdysozoa</taxon>
        <taxon>Arthropoda</taxon>
        <taxon>Hexapoda</taxon>
        <taxon>Insecta</taxon>
        <taxon>Pterygota</taxon>
        <taxon>Neoptera</taxon>
        <taxon>Endopterygota</taxon>
        <taxon>Coleoptera</taxon>
        <taxon>Polyphaga</taxon>
        <taxon>Cucujiformia</taxon>
        <taxon>Tenebrionidae</taxon>
        <taxon>Tenebrionidae incertae sedis</taxon>
        <taxon>Tribolium</taxon>
    </lineage>
</organism>
<dbReference type="PANTHER" id="PTHR46674:SF1">
    <property type="entry name" value="INACTIVE PEPTIDYL-PROLYL CIS-TRANS ISOMERASE FKBP6"/>
    <property type="match status" value="1"/>
</dbReference>
<comment type="similarity">
    <text evidence="2">Belongs to the FKBP6 family.</text>
</comment>
<dbReference type="FunFam" id="1.25.40.10:FF:001397">
    <property type="entry name" value="Peptidylprolyl isomerase"/>
    <property type="match status" value="1"/>
</dbReference>
<reference evidence="15 16" key="1">
    <citation type="journal article" date="2008" name="Nature">
        <title>The genome of the model beetle and pest Tribolium castaneum.</title>
        <authorList>
            <consortium name="Tribolium Genome Sequencing Consortium"/>
            <person name="Richards S."/>
            <person name="Gibbs R.A."/>
            <person name="Weinstock G.M."/>
            <person name="Brown S.J."/>
            <person name="Denell R."/>
            <person name="Beeman R.W."/>
            <person name="Gibbs R."/>
            <person name="Beeman R.W."/>
            <person name="Brown S.J."/>
            <person name="Bucher G."/>
            <person name="Friedrich M."/>
            <person name="Grimmelikhuijzen C.J."/>
            <person name="Klingler M."/>
            <person name="Lorenzen M."/>
            <person name="Richards S."/>
            <person name="Roth S."/>
            <person name="Schroder R."/>
            <person name="Tautz D."/>
            <person name="Zdobnov E.M."/>
            <person name="Muzny D."/>
            <person name="Gibbs R.A."/>
            <person name="Weinstock G.M."/>
            <person name="Attaway T."/>
            <person name="Bell S."/>
            <person name="Buhay C.J."/>
            <person name="Chandrabose M.N."/>
            <person name="Chavez D."/>
            <person name="Clerk-Blankenburg K.P."/>
            <person name="Cree A."/>
            <person name="Dao M."/>
            <person name="Davis C."/>
            <person name="Chacko J."/>
            <person name="Dinh H."/>
            <person name="Dugan-Rocha S."/>
            <person name="Fowler G."/>
            <person name="Garner T.T."/>
            <person name="Garnes J."/>
            <person name="Gnirke A."/>
            <person name="Hawes A."/>
            <person name="Hernandez J."/>
            <person name="Hines S."/>
            <person name="Holder M."/>
            <person name="Hume J."/>
            <person name="Jhangiani S.N."/>
            <person name="Joshi V."/>
            <person name="Khan Z.M."/>
            <person name="Jackson L."/>
            <person name="Kovar C."/>
            <person name="Kowis A."/>
            <person name="Lee S."/>
            <person name="Lewis L.R."/>
            <person name="Margolis J."/>
            <person name="Morgan M."/>
            <person name="Nazareth L.V."/>
            <person name="Nguyen N."/>
            <person name="Okwuonu G."/>
            <person name="Parker D."/>
            <person name="Richards S."/>
            <person name="Ruiz S.J."/>
            <person name="Santibanez J."/>
            <person name="Savard J."/>
            <person name="Scherer S.E."/>
            <person name="Schneider B."/>
            <person name="Sodergren E."/>
            <person name="Tautz D."/>
            <person name="Vattahil S."/>
            <person name="Villasana D."/>
            <person name="White C.S."/>
            <person name="Wright R."/>
            <person name="Park Y."/>
            <person name="Beeman R.W."/>
            <person name="Lord J."/>
            <person name="Oppert B."/>
            <person name="Lorenzen M."/>
            <person name="Brown S."/>
            <person name="Wang L."/>
            <person name="Savard J."/>
            <person name="Tautz D."/>
            <person name="Richards S."/>
            <person name="Weinstock G."/>
            <person name="Gibbs R.A."/>
            <person name="Liu Y."/>
            <person name="Worley K."/>
            <person name="Weinstock G."/>
            <person name="Elsik C.G."/>
            <person name="Reese J.T."/>
            <person name="Elhaik E."/>
            <person name="Landan G."/>
            <person name="Graur D."/>
            <person name="Arensburger P."/>
            <person name="Atkinson P."/>
            <person name="Beeman R.W."/>
            <person name="Beidler J."/>
            <person name="Brown S.J."/>
            <person name="Demuth J.P."/>
            <person name="Drury D.W."/>
            <person name="Du Y.Z."/>
            <person name="Fujiwara H."/>
            <person name="Lorenzen M."/>
            <person name="Maselli V."/>
            <person name="Osanai M."/>
            <person name="Park Y."/>
            <person name="Robertson H.M."/>
            <person name="Tu Z."/>
            <person name="Wang J.J."/>
            <person name="Wang S."/>
            <person name="Richards S."/>
            <person name="Song H."/>
            <person name="Zhang L."/>
            <person name="Sodergren E."/>
            <person name="Werner D."/>
            <person name="Stanke M."/>
            <person name="Morgenstern B."/>
            <person name="Solovyev V."/>
            <person name="Kosarev P."/>
            <person name="Brown G."/>
            <person name="Chen H.C."/>
            <person name="Ermolaeva O."/>
            <person name="Hlavina W."/>
            <person name="Kapustin Y."/>
            <person name="Kiryutin B."/>
            <person name="Kitts P."/>
            <person name="Maglott D."/>
            <person name="Pruitt K."/>
            <person name="Sapojnikov V."/>
            <person name="Souvorov A."/>
            <person name="Mackey A.J."/>
            <person name="Waterhouse R.M."/>
            <person name="Wyder S."/>
            <person name="Zdobnov E.M."/>
            <person name="Zdobnov E.M."/>
            <person name="Wyder S."/>
            <person name="Kriventseva E.V."/>
            <person name="Kadowaki T."/>
            <person name="Bork P."/>
            <person name="Aranda M."/>
            <person name="Bao R."/>
            <person name="Beermann A."/>
            <person name="Berns N."/>
            <person name="Bolognesi R."/>
            <person name="Bonneton F."/>
            <person name="Bopp D."/>
            <person name="Brown S.J."/>
            <person name="Bucher G."/>
            <person name="Butts T."/>
            <person name="Chaumot A."/>
            <person name="Denell R.E."/>
            <person name="Ferrier D.E."/>
            <person name="Friedrich M."/>
            <person name="Gordon C.M."/>
            <person name="Jindra M."/>
            <person name="Klingler M."/>
            <person name="Lan Q."/>
            <person name="Lattorff H.M."/>
            <person name="Laudet V."/>
            <person name="von Levetsow C."/>
            <person name="Liu Z."/>
            <person name="Lutz R."/>
            <person name="Lynch J.A."/>
            <person name="da Fonseca R.N."/>
            <person name="Posnien N."/>
            <person name="Reuter R."/>
            <person name="Roth S."/>
            <person name="Savard J."/>
            <person name="Schinko J.B."/>
            <person name="Schmitt C."/>
            <person name="Schoppmeier M."/>
            <person name="Schroder R."/>
            <person name="Shippy T.D."/>
            <person name="Simonnet F."/>
            <person name="Marques-Souza H."/>
            <person name="Tautz D."/>
            <person name="Tomoyasu Y."/>
            <person name="Trauner J."/>
            <person name="Van der Zee M."/>
            <person name="Vervoort M."/>
            <person name="Wittkopp N."/>
            <person name="Wimmer E.A."/>
            <person name="Yang X."/>
            <person name="Jones A.K."/>
            <person name="Sattelle D.B."/>
            <person name="Ebert P.R."/>
            <person name="Nelson D."/>
            <person name="Scott J.G."/>
            <person name="Beeman R.W."/>
            <person name="Muthukrishnan S."/>
            <person name="Kramer K.J."/>
            <person name="Arakane Y."/>
            <person name="Beeman R.W."/>
            <person name="Zhu Q."/>
            <person name="Hogenkamp D."/>
            <person name="Dixit R."/>
            <person name="Oppert B."/>
            <person name="Jiang H."/>
            <person name="Zou Z."/>
            <person name="Marshall J."/>
            <person name="Elpidina E."/>
            <person name="Vinokurov K."/>
            <person name="Oppert C."/>
            <person name="Zou Z."/>
            <person name="Evans J."/>
            <person name="Lu Z."/>
            <person name="Zhao P."/>
            <person name="Sumathipala N."/>
            <person name="Altincicek B."/>
            <person name="Vilcinskas A."/>
            <person name="Williams M."/>
            <person name="Hultmark D."/>
            <person name="Hetru C."/>
            <person name="Jiang H."/>
            <person name="Grimmelikhuijzen C.J."/>
            <person name="Hauser F."/>
            <person name="Cazzamali G."/>
            <person name="Williamson M."/>
            <person name="Park Y."/>
            <person name="Li B."/>
            <person name="Tanaka Y."/>
            <person name="Predel R."/>
            <person name="Neupert S."/>
            <person name="Schachtner J."/>
            <person name="Verleyen P."/>
            <person name="Raible F."/>
            <person name="Bork P."/>
            <person name="Friedrich M."/>
            <person name="Walden K.K."/>
            <person name="Robertson H.M."/>
            <person name="Angeli S."/>
            <person name="Foret S."/>
            <person name="Bucher G."/>
            <person name="Schuetz S."/>
            <person name="Maleszka R."/>
            <person name="Wimmer E.A."/>
            <person name="Beeman R.W."/>
            <person name="Lorenzen M."/>
            <person name="Tomoyasu Y."/>
            <person name="Miller S.C."/>
            <person name="Grossmann D."/>
            <person name="Bucher G."/>
        </authorList>
    </citation>
    <scope>NUCLEOTIDE SEQUENCE [LARGE SCALE GENOMIC DNA]</scope>
    <source>
        <strain evidence="15 16">Georgia GA2</strain>
    </source>
</reference>
<dbReference type="Pfam" id="PF00254">
    <property type="entry name" value="FKBP_C"/>
    <property type="match status" value="1"/>
</dbReference>
<dbReference type="AlphaFoldDB" id="D6WGT5"/>
<evidence type="ECO:0000256" key="12">
    <source>
        <dbReference type="PROSITE-ProRule" id="PRU00277"/>
    </source>
</evidence>
<comment type="subcellular location">
    <subcellularLocation>
        <location evidence="1">Cytoplasm</location>
    </subcellularLocation>
</comment>
<dbReference type="PANTHER" id="PTHR46674">
    <property type="entry name" value="INACTIVE PEPTIDYL-PROLYL CIS-TRANS ISOMERASE FKBP6"/>
    <property type="match status" value="1"/>
</dbReference>
<dbReference type="eggNOG" id="KOG0543">
    <property type="taxonomic scope" value="Eukaryota"/>
</dbReference>
<dbReference type="GO" id="GO:0051321">
    <property type="term" value="P:meiotic cell cycle"/>
    <property type="evidence" value="ECO:0007669"/>
    <property type="project" value="UniProtKB-KW"/>
</dbReference>
<evidence type="ECO:0000256" key="4">
    <source>
        <dbReference type="ARBA" id="ARBA00022737"/>
    </source>
</evidence>
<keyword evidence="7" id="KW-0896">Oogenesis</keyword>
<evidence type="ECO:0000256" key="2">
    <source>
        <dbReference type="ARBA" id="ARBA00009648"/>
    </source>
</evidence>
<gene>
    <name evidence="15" type="primary">AUGUSTUS-3.0.2_02148</name>
    <name evidence="15" type="ORF">TcasGA2_TC002148</name>
</gene>
<name>D6WGT5_TRICA</name>
<sequence>MARLMKPISLSQLTQEGFQFEIDTSYIEDPSSDPEDTPDILEKKIENSNKECLGIFDEDVYEEGEPFEIIARKMCNLTPNGKIKKRVIREGNGEKPQEFAKVKINYNAYLEYEESPFDSTYVRNKPLNFTIGNGKVLPGLDFAVQSMTVNEKSQFLIDPEYAYGRSCLIGRVPPNATVLFEIELISVVNCGAAVTYETLPEELQSSFTEIHKYCVALCERGKKSFKDRDYKHAIKNYNTAATKLEKTVLGGKDEIELQRELLLKLYTNLLICYARSGEPRKGCFNAKKVYDLTEDGELMKIPIKVYFNHAKCLRILSDYDKAKEVLDKAYKAEPKNPEIANEMLNLSRDRTEHKDKQMAFAKALVNN</sequence>
<dbReference type="InterPro" id="IPR019734">
    <property type="entry name" value="TPR_rpt"/>
</dbReference>
<dbReference type="GO" id="GO:0048477">
    <property type="term" value="P:oogenesis"/>
    <property type="evidence" value="ECO:0007669"/>
    <property type="project" value="UniProtKB-KW"/>
</dbReference>
<dbReference type="InterPro" id="IPR042282">
    <property type="entry name" value="FKBP6/shu"/>
</dbReference>
<dbReference type="HOGENOM" id="CLU_013615_13_2_1"/>
<dbReference type="PROSITE" id="PS50005">
    <property type="entry name" value="TPR"/>
    <property type="match status" value="1"/>
</dbReference>
<keyword evidence="3" id="KW-0963">Cytoplasm</keyword>
<dbReference type="Gene3D" id="3.10.50.40">
    <property type="match status" value="1"/>
</dbReference>
<evidence type="ECO:0000256" key="8">
    <source>
        <dbReference type="ARBA" id="ARBA00023158"/>
    </source>
</evidence>
<dbReference type="GO" id="GO:0007283">
    <property type="term" value="P:spermatogenesis"/>
    <property type="evidence" value="ECO:0000318"/>
    <property type="project" value="GO_Central"/>
</dbReference>
<dbReference type="PROSITE" id="PS50059">
    <property type="entry name" value="FKBP_PPIASE"/>
    <property type="match status" value="1"/>
</dbReference>
<dbReference type="OrthoDB" id="8116123at2759"/>
<dbReference type="FunFam" id="3.10.50.40:FF:000030">
    <property type="entry name" value="Peptidylprolyl isomerase"/>
    <property type="match status" value="1"/>
</dbReference>
<evidence type="ECO:0000256" key="13">
    <source>
        <dbReference type="PROSITE-ProRule" id="PRU00339"/>
    </source>
</evidence>
<reference evidence="15 16" key="2">
    <citation type="journal article" date="2010" name="Nucleic Acids Res.">
        <title>BeetleBase in 2010: revisions to provide comprehensive genomic information for Tribolium castaneum.</title>
        <authorList>
            <person name="Kim H.S."/>
            <person name="Murphy T."/>
            <person name="Xia J."/>
            <person name="Caragea D."/>
            <person name="Park Y."/>
            <person name="Beeman R.W."/>
            <person name="Lorenzen M.D."/>
            <person name="Butcher S."/>
            <person name="Manak J.R."/>
            <person name="Brown S.J."/>
        </authorList>
    </citation>
    <scope>GENOME REANNOTATION</scope>
    <source>
        <strain evidence="15 16">Georgia GA2</strain>
    </source>
</reference>
<protein>
    <recommendedName>
        <fullName evidence="12">peptidylprolyl isomerase</fullName>
        <ecNumber evidence="12">5.2.1.8</ecNumber>
    </recommendedName>
</protein>